<dbReference type="PANTHER" id="PTHR30346">
    <property type="entry name" value="TRANSCRIPTIONAL DUAL REGULATOR HCAR-RELATED"/>
    <property type="match status" value="1"/>
</dbReference>
<keyword evidence="7" id="KW-1185">Reference proteome</keyword>
<dbReference type="InterPro" id="IPR011991">
    <property type="entry name" value="ArsR-like_HTH"/>
</dbReference>
<dbReference type="PANTHER" id="PTHR30346:SF29">
    <property type="entry name" value="LYSR SUBSTRATE-BINDING"/>
    <property type="match status" value="1"/>
</dbReference>
<dbReference type="GO" id="GO:0032993">
    <property type="term" value="C:protein-DNA complex"/>
    <property type="evidence" value="ECO:0007669"/>
    <property type="project" value="TreeGrafter"/>
</dbReference>
<evidence type="ECO:0000313" key="7">
    <source>
        <dbReference type="Proteomes" id="UP000068164"/>
    </source>
</evidence>
<protein>
    <recommendedName>
        <fullName evidence="5">HTH lysR-type domain-containing protein</fullName>
    </recommendedName>
</protein>
<evidence type="ECO:0000313" key="6">
    <source>
        <dbReference type="EMBL" id="KWV55144.1"/>
    </source>
</evidence>
<keyword evidence="3" id="KW-0238">DNA-binding</keyword>
<dbReference type="PROSITE" id="PS50931">
    <property type="entry name" value="HTH_LYSR"/>
    <property type="match status" value="1"/>
</dbReference>
<dbReference type="GO" id="GO:0003677">
    <property type="term" value="F:DNA binding"/>
    <property type="evidence" value="ECO:0007669"/>
    <property type="project" value="UniProtKB-KW"/>
</dbReference>
<comment type="caution">
    <text evidence="6">The sequence shown here is derived from an EMBL/GenBank/DDBJ whole genome shotgun (WGS) entry which is preliminary data.</text>
</comment>
<dbReference type="Pfam" id="PF03466">
    <property type="entry name" value="LysR_substrate"/>
    <property type="match status" value="1"/>
</dbReference>
<reference evidence="6 7" key="1">
    <citation type="submission" date="2015-11" db="EMBL/GenBank/DDBJ databases">
        <title>Draft Genome Sequence of the Strain BR 10423 (Rhizobium sp.) isolated from nodules of Mimosa pudica.</title>
        <authorList>
            <person name="Barauna A.C."/>
            <person name="Zilli J.E."/>
            <person name="Simoes-Araujo J.L."/>
            <person name="Reis V.M."/>
            <person name="James E.K."/>
            <person name="Reis F.B.Jr."/>
            <person name="Rouws L.F."/>
            <person name="Passos S.R."/>
            <person name="Gois S.R."/>
        </authorList>
    </citation>
    <scope>NUCLEOTIDE SEQUENCE [LARGE SCALE GENOMIC DNA]</scope>
    <source>
        <strain evidence="6 7">BR10423</strain>
    </source>
</reference>
<sequence>MLDPKGLRILVELNSRGTITAVAEALALSLSAISQRLAQLEISAGVPLTERVGRRLLLTEAGQRLVEHAAGILAKMEEAETELEKLTGSISGVLRIASLETALGTILPKALPVIARRYPNLRIETQEMDPEIAIPALIRGSFDAILIDDYRYMRRSRPPELVTFPLCSDSIMIAMPVTHPLAGETIDFNLGDLAFEIWISTSAGSEFSELHAYVCSTFGGFRPDVRHRTDNFGVSLALVGSGCGLAMVPRLATSSAPPNVVFRRSADFSMDRTVCLAIRETSSARPALTAFQGVLQDVAADMQLELAESERWRRDEG</sequence>
<accession>A0A120FNC9</accession>
<dbReference type="InterPro" id="IPR036388">
    <property type="entry name" value="WH-like_DNA-bd_sf"/>
</dbReference>
<dbReference type="SUPFAM" id="SSF53850">
    <property type="entry name" value="Periplasmic binding protein-like II"/>
    <property type="match status" value="1"/>
</dbReference>
<dbReference type="Gene3D" id="3.40.190.10">
    <property type="entry name" value="Periplasmic binding protein-like II"/>
    <property type="match status" value="2"/>
</dbReference>
<proteinExistence type="inferred from homology"/>
<dbReference type="Proteomes" id="UP000068164">
    <property type="component" value="Unassembled WGS sequence"/>
</dbReference>
<name>A0A120FNC9_9HYPH</name>
<feature type="domain" description="HTH lysR-type" evidence="5">
    <location>
        <begin position="2"/>
        <end position="59"/>
    </location>
</feature>
<dbReference type="InterPro" id="IPR005119">
    <property type="entry name" value="LysR_subst-bd"/>
</dbReference>
<dbReference type="Gene3D" id="1.10.10.10">
    <property type="entry name" value="Winged helix-like DNA-binding domain superfamily/Winged helix DNA-binding domain"/>
    <property type="match status" value="1"/>
</dbReference>
<comment type="similarity">
    <text evidence="1">Belongs to the LysR transcriptional regulatory family.</text>
</comment>
<keyword evidence="4" id="KW-0804">Transcription</keyword>
<dbReference type="CDD" id="cd00090">
    <property type="entry name" value="HTH_ARSR"/>
    <property type="match status" value="1"/>
</dbReference>
<keyword evidence="2" id="KW-0805">Transcription regulation</keyword>
<dbReference type="InterPro" id="IPR000847">
    <property type="entry name" value="LysR_HTH_N"/>
</dbReference>
<dbReference type="OrthoDB" id="8417225at2"/>
<evidence type="ECO:0000256" key="2">
    <source>
        <dbReference type="ARBA" id="ARBA00023015"/>
    </source>
</evidence>
<organism evidence="6 7">
    <name type="scientific">Rhizobium altiplani</name>
    <dbReference type="NCBI Taxonomy" id="1864509"/>
    <lineage>
        <taxon>Bacteria</taxon>
        <taxon>Pseudomonadati</taxon>
        <taxon>Pseudomonadota</taxon>
        <taxon>Alphaproteobacteria</taxon>
        <taxon>Hyphomicrobiales</taxon>
        <taxon>Rhizobiaceae</taxon>
        <taxon>Rhizobium/Agrobacterium group</taxon>
        <taxon>Rhizobium</taxon>
    </lineage>
</organism>
<dbReference type="AlphaFoldDB" id="A0A120FNC9"/>
<dbReference type="EMBL" id="LNCD01000055">
    <property type="protein sequence ID" value="KWV55144.1"/>
    <property type="molecule type" value="Genomic_DNA"/>
</dbReference>
<dbReference type="InterPro" id="IPR036390">
    <property type="entry name" value="WH_DNA-bd_sf"/>
</dbReference>
<gene>
    <name evidence="6" type="ORF">AS026_37855</name>
</gene>
<dbReference type="GO" id="GO:0003700">
    <property type="term" value="F:DNA-binding transcription factor activity"/>
    <property type="evidence" value="ECO:0007669"/>
    <property type="project" value="InterPro"/>
</dbReference>
<evidence type="ECO:0000256" key="3">
    <source>
        <dbReference type="ARBA" id="ARBA00023125"/>
    </source>
</evidence>
<evidence type="ECO:0000256" key="4">
    <source>
        <dbReference type="ARBA" id="ARBA00023163"/>
    </source>
</evidence>
<evidence type="ECO:0000259" key="5">
    <source>
        <dbReference type="PROSITE" id="PS50931"/>
    </source>
</evidence>
<dbReference type="Pfam" id="PF00126">
    <property type="entry name" value="HTH_1"/>
    <property type="match status" value="1"/>
</dbReference>
<dbReference type="SUPFAM" id="SSF46785">
    <property type="entry name" value="Winged helix' DNA-binding domain"/>
    <property type="match status" value="1"/>
</dbReference>
<dbReference type="RefSeq" id="WP_051321192.1">
    <property type="nucleotide sequence ID" value="NZ_LNCD01000055.1"/>
</dbReference>
<evidence type="ECO:0000256" key="1">
    <source>
        <dbReference type="ARBA" id="ARBA00009437"/>
    </source>
</evidence>